<accession>A0AAE3VVF0</accession>
<evidence type="ECO:0000313" key="3">
    <source>
        <dbReference type="Proteomes" id="UP001240236"/>
    </source>
</evidence>
<organism evidence="2 3">
    <name type="scientific">Catenuloplanes indicus</name>
    <dbReference type="NCBI Taxonomy" id="137267"/>
    <lineage>
        <taxon>Bacteria</taxon>
        <taxon>Bacillati</taxon>
        <taxon>Actinomycetota</taxon>
        <taxon>Actinomycetes</taxon>
        <taxon>Micromonosporales</taxon>
        <taxon>Micromonosporaceae</taxon>
        <taxon>Catenuloplanes</taxon>
    </lineage>
</organism>
<evidence type="ECO:0008006" key="4">
    <source>
        <dbReference type="Google" id="ProtNLM"/>
    </source>
</evidence>
<dbReference type="AlphaFoldDB" id="A0AAE3VVF0"/>
<dbReference type="EMBL" id="JAUSUZ010000001">
    <property type="protein sequence ID" value="MDQ0364034.1"/>
    <property type="molecule type" value="Genomic_DNA"/>
</dbReference>
<name>A0AAE3VVF0_9ACTN</name>
<keyword evidence="3" id="KW-1185">Reference proteome</keyword>
<feature type="compositionally biased region" description="Basic and acidic residues" evidence="1">
    <location>
        <begin position="68"/>
        <end position="83"/>
    </location>
</feature>
<dbReference type="RefSeq" id="WP_307235116.1">
    <property type="nucleotide sequence ID" value="NZ_JAUSUZ010000001.1"/>
</dbReference>
<dbReference type="Proteomes" id="UP001240236">
    <property type="component" value="Unassembled WGS sequence"/>
</dbReference>
<proteinExistence type="predicted"/>
<gene>
    <name evidence="2" type="ORF">J2S42_000703</name>
</gene>
<reference evidence="2 3" key="1">
    <citation type="submission" date="2023-07" db="EMBL/GenBank/DDBJ databases">
        <title>Sequencing the genomes of 1000 actinobacteria strains.</title>
        <authorList>
            <person name="Klenk H.-P."/>
        </authorList>
    </citation>
    <scope>NUCLEOTIDE SEQUENCE [LARGE SCALE GENOMIC DNA]</scope>
    <source>
        <strain evidence="2 3">DSM 44709</strain>
    </source>
</reference>
<comment type="caution">
    <text evidence="2">The sequence shown here is derived from an EMBL/GenBank/DDBJ whole genome shotgun (WGS) entry which is preliminary data.</text>
</comment>
<sequence length="98" mass="10349">MDGPTLISRFLAPELTAASAHRPLALAPGSPGDVFLCHPSLGHAAQPHHGTRPRFLAQPPLLPAAPYEPERGDGAHSPVERAIRRGPGLDDPDLDGDR</sequence>
<feature type="region of interest" description="Disordered" evidence="1">
    <location>
        <begin position="45"/>
        <end position="98"/>
    </location>
</feature>
<feature type="compositionally biased region" description="Low complexity" evidence="1">
    <location>
        <begin position="53"/>
        <end position="67"/>
    </location>
</feature>
<evidence type="ECO:0000313" key="2">
    <source>
        <dbReference type="EMBL" id="MDQ0364034.1"/>
    </source>
</evidence>
<evidence type="ECO:0000256" key="1">
    <source>
        <dbReference type="SAM" id="MobiDB-lite"/>
    </source>
</evidence>
<protein>
    <recommendedName>
        <fullName evidence="4">Phytanoyl-CoA dioxygenase</fullName>
    </recommendedName>
</protein>